<dbReference type="SMART" id="SM00327">
    <property type="entry name" value="VWA"/>
    <property type="match status" value="1"/>
</dbReference>
<feature type="transmembrane region" description="Helical" evidence="5">
    <location>
        <begin position="56"/>
        <end position="73"/>
    </location>
</feature>
<evidence type="ECO:0000313" key="7">
    <source>
        <dbReference type="EMBL" id="TVZ06996.1"/>
    </source>
</evidence>
<feature type="transmembrane region" description="Helical" evidence="5">
    <location>
        <begin position="317"/>
        <end position="339"/>
    </location>
</feature>
<protein>
    <submittedName>
        <fullName evidence="7">VWA domain-containing protein</fullName>
    </submittedName>
</protein>
<dbReference type="OrthoDB" id="8882959at2"/>
<sequence>MSFSWPWALLTLVVIPLIFAARWLARRGRRRAAVRVTSIALVRAAARGRSRWRRRIPAALLTLGLAVLAVGAARPQATVPVASSSATIMLTLDVSGSMCSTDVKPNRITAAEQAAGNFIKSQTGGPRIGIVVFAGTAYVLVPPTTNTQLLLSALDGLTTAAGTAIGEGLLTSLDSIAQVDPTVAPTGATVRHNPDAGYADDVIVVLTDGSNNRGVDPQTAARQSAARGVRVFTIGYGTNRPATLACSPTQFGGFGGFQGGGGFGGGAGAFNADYDALRNISHTTGGTFYRAQDARELSSALNRLPDAFTIVQRHIDIASWFAGAGGLLIALAVLLSLWWNRSRRPGPADNARPAVTDP</sequence>
<evidence type="ECO:0000313" key="8">
    <source>
        <dbReference type="Proteomes" id="UP000460272"/>
    </source>
</evidence>
<reference evidence="7 8" key="1">
    <citation type="submission" date="2018-11" db="EMBL/GenBank/DDBJ databases">
        <title>Trebonia kvetii gen.nov., sp.nov., a novel acidophilic actinobacterium, and proposal of the new actinobacterial family Treboniaceae fam. nov.</title>
        <authorList>
            <person name="Rapoport D."/>
            <person name="Sagova-Mareckova M."/>
            <person name="Sedlacek I."/>
            <person name="Provaznik J."/>
            <person name="Kralova S."/>
            <person name="Pavlinic D."/>
            <person name="Benes V."/>
            <person name="Kopecky J."/>
        </authorList>
    </citation>
    <scope>NUCLEOTIDE SEQUENCE [LARGE SCALE GENOMIC DNA]</scope>
    <source>
        <strain evidence="7 8">15Tr583</strain>
    </source>
</reference>
<dbReference type="InterPro" id="IPR024163">
    <property type="entry name" value="Aerotolerance_reg_N"/>
</dbReference>
<dbReference type="Pfam" id="PF07584">
    <property type="entry name" value="BatA"/>
    <property type="match status" value="1"/>
</dbReference>
<organism evidence="7 8">
    <name type="scientific">Trebonia kvetii</name>
    <dbReference type="NCBI Taxonomy" id="2480626"/>
    <lineage>
        <taxon>Bacteria</taxon>
        <taxon>Bacillati</taxon>
        <taxon>Actinomycetota</taxon>
        <taxon>Actinomycetes</taxon>
        <taxon>Streptosporangiales</taxon>
        <taxon>Treboniaceae</taxon>
        <taxon>Trebonia</taxon>
    </lineage>
</organism>
<dbReference type="PROSITE" id="PS50234">
    <property type="entry name" value="VWFA"/>
    <property type="match status" value="1"/>
</dbReference>
<gene>
    <name evidence="7" type="ORF">EAS64_06635</name>
</gene>
<dbReference type="EMBL" id="RPFW01000001">
    <property type="protein sequence ID" value="TVZ06996.1"/>
    <property type="molecule type" value="Genomic_DNA"/>
</dbReference>
<feature type="domain" description="VWFA" evidence="6">
    <location>
        <begin position="87"/>
        <end position="304"/>
    </location>
</feature>
<name>A0A6P2C9F9_9ACTN</name>
<dbReference type="InterPro" id="IPR002035">
    <property type="entry name" value="VWF_A"/>
</dbReference>
<evidence type="ECO:0000256" key="1">
    <source>
        <dbReference type="ARBA" id="ARBA00022475"/>
    </source>
</evidence>
<dbReference type="PANTHER" id="PTHR22550:SF5">
    <property type="entry name" value="LEUCINE ZIPPER PROTEIN 4"/>
    <property type="match status" value="1"/>
</dbReference>
<dbReference type="InterPro" id="IPR050768">
    <property type="entry name" value="UPF0353/GerABKA_families"/>
</dbReference>
<keyword evidence="8" id="KW-1185">Reference proteome</keyword>
<dbReference type="AlphaFoldDB" id="A0A6P2C9F9"/>
<dbReference type="Pfam" id="PF13519">
    <property type="entry name" value="VWA_2"/>
    <property type="match status" value="1"/>
</dbReference>
<keyword evidence="3 5" id="KW-1133">Transmembrane helix</keyword>
<keyword evidence="2 5" id="KW-0812">Transmembrane</keyword>
<proteinExistence type="predicted"/>
<evidence type="ECO:0000256" key="4">
    <source>
        <dbReference type="ARBA" id="ARBA00023136"/>
    </source>
</evidence>
<dbReference type="PANTHER" id="PTHR22550">
    <property type="entry name" value="SPORE GERMINATION PROTEIN"/>
    <property type="match status" value="1"/>
</dbReference>
<keyword evidence="4 5" id="KW-0472">Membrane</keyword>
<comment type="caution">
    <text evidence="7">The sequence shown here is derived from an EMBL/GenBank/DDBJ whole genome shotgun (WGS) entry which is preliminary data.</text>
</comment>
<accession>A0A6P2C9F9</accession>
<dbReference type="RefSeq" id="WP_145851751.1">
    <property type="nucleotide sequence ID" value="NZ_RPFW01000001.1"/>
</dbReference>
<dbReference type="Gene3D" id="3.40.50.410">
    <property type="entry name" value="von Willebrand factor, type A domain"/>
    <property type="match status" value="1"/>
</dbReference>
<keyword evidence="1" id="KW-1003">Cell membrane</keyword>
<feature type="transmembrane region" description="Helical" evidence="5">
    <location>
        <begin position="6"/>
        <end position="25"/>
    </location>
</feature>
<dbReference type="InterPro" id="IPR036465">
    <property type="entry name" value="vWFA_dom_sf"/>
</dbReference>
<dbReference type="Proteomes" id="UP000460272">
    <property type="component" value="Unassembled WGS sequence"/>
</dbReference>
<evidence type="ECO:0000256" key="2">
    <source>
        <dbReference type="ARBA" id="ARBA00022692"/>
    </source>
</evidence>
<dbReference type="SUPFAM" id="SSF53300">
    <property type="entry name" value="vWA-like"/>
    <property type="match status" value="1"/>
</dbReference>
<evidence type="ECO:0000256" key="3">
    <source>
        <dbReference type="ARBA" id="ARBA00022989"/>
    </source>
</evidence>
<evidence type="ECO:0000256" key="5">
    <source>
        <dbReference type="SAM" id="Phobius"/>
    </source>
</evidence>
<evidence type="ECO:0000259" key="6">
    <source>
        <dbReference type="PROSITE" id="PS50234"/>
    </source>
</evidence>